<evidence type="ECO:0000313" key="3">
    <source>
        <dbReference type="EMBL" id="CAL4069328.1"/>
    </source>
</evidence>
<feature type="chain" id="PRO_5043909641" evidence="2">
    <location>
        <begin position="23"/>
        <end position="254"/>
    </location>
</feature>
<keyword evidence="2" id="KW-0732">Signal</keyword>
<reference evidence="3 4" key="1">
    <citation type="submission" date="2024-05" db="EMBL/GenBank/DDBJ databases">
        <authorList>
            <person name="Wallberg A."/>
        </authorList>
    </citation>
    <scope>NUCLEOTIDE SEQUENCE [LARGE SCALE GENOMIC DNA]</scope>
</reference>
<feature type="compositionally biased region" description="Polar residues" evidence="1">
    <location>
        <begin position="71"/>
        <end position="80"/>
    </location>
</feature>
<dbReference type="EMBL" id="CAXKWB010003464">
    <property type="protein sequence ID" value="CAL4069328.1"/>
    <property type="molecule type" value="Genomic_DNA"/>
</dbReference>
<evidence type="ECO:0000256" key="1">
    <source>
        <dbReference type="SAM" id="MobiDB-lite"/>
    </source>
</evidence>
<dbReference type="AlphaFoldDB" id="A0AAV2Q2M1"/>
<dbReference type="Proteomes" id="UP001497623">
    <property type="component" value="Unassembled WGS sequence"/>
</dbReference>
<feature type="region of interest" description="Disordered" evidence="1">
    <location>
        <begin position="55"/>
        <end position="101"/>
    </location>
</feature>
<evidence type="ECO:0000256" key="2">
    <source>
        <dbReference type="SAM" id="SignalP"/>
    </source>
</evidence>
<feature type="non-terminal residue" evidence="3">
    <location>
        <position position="254"/>
    </location>
</feature>
<evidence type="ECO:0000313" key="4">
    <source>
        <dbReference type="Proteomes" id="UP001497623"/>
    </source>
</evidence>
<sequence length="254" mass="27878">MVRCRRICQWSWVLLCCLLTLAVCDEEDPHQHVAQIAARGRQLTRILQLIGSEQPSKQQLTNPQAAAAPTVESTEPLTEKTSAITSSDDSGSSVDTAGNSVPPTACVHKELDVKIPKEHLWRFSSSQTAALHVANLLNNLYFAAIPERGIDDDDFSVSGRLPPVYPQHVFSALVSGTLEAEPQLVSCGIAFLRGAYHAPEEGEKDGVRREMFAAYSYRGQDGRIHSTDLVKLYNSSYDDSTTKGTAWFTSVNSR</sequence>
<feature type="compositionally biased region" description="Low complexity" evidence="1">
    <location>
        <begin position="81"/>
        <end position="96"/>
    </location>
</feature>
<feature type="compositionally biased region" description="Polar residues" evidence="1">
    <location>
        <begin position="55"/>
        <end position="64"/>
    </location>
</feature>
<protein>
    <submittedName>
        <fullName evidence="3">Uncharacterized protein</fullName>
    </submittedName>
</protein>
<accession>A0AAV2Q2M1</accession>
<feature type="signal peptide" evidence="2">
    <location>
        <begin position="1"/>
        <end position="22"/>
    </location>
</feature>
<dbReference type="Gene3D" id="3.30.450.20">
    <property type="entry name" value="PAS domain"/>
    <property type="match status" value="1"/>
</dbReference>
<gene>
    <name evidence="3" type="ORF">MNOR_LOCUS7749</name>
</gene>
<keyword evidence="4" id="KW-1185">Reference proteome</keyword>
<name>A0AAV2Q2M1_MEGNR</name>
<organism evidence="3 4">
    <name type="scientific">Meganyctiphanes norvegica</name>
    <name type="common">Northern krill</name>
    <name type="synonym">Thysanopoda norvegica</name>
    <dbReference type="NCBI Taxonomy" id="48144"/>
    <lineage>
        <taxon>Eukaryota</taxon>
        <taxon>Metazoa</taxon>
        <taxon>Ecdysozoa</taxon>
        <taxon>Arthropoda</taxon>
        <taxon>Crustacea</taxon>
        <taxon>Multicrustacea</taxon>
        <taxon>Malacostraca</taxon>
        <taxon>Eumalacostraca</taxon>
        <taxon>Eucarida</taxon>
        <taxon>Euphausiacea</taxon>
        <taxon>Euphausiidae</taxon>
        <taxon>Meganyctiphanes</taxon>
    </lineage>
</organism>
<proteinExistence type="predicted"/>
<comment type="caution">
    <text evidence="3">The sequence shown here is derived from an EMBL/GenBank/DDBJ whole genome shotgun (WGS) entry which is preliminary data.</text>
</comment>